<dbReference type="PANTHER" id="PTHR11533:SF253">
    <property type="entry name" value="AMINOPEPTIDASE-RELATED"/>
    <property type="match status" value="1"/>
</dbReference>
<feature type="domain" description="Peptidase M1 membrane alanine aminopeptidase" evidence="3">
    <location>
        <begin position="322"/>
        <end position="479"/>
    </location>
</feature>
<evidence type="ECO:0000259" key="5">
    <source>
        <dbReference type="Pfam" id="PF17900"/>
    </source>
</evidence>
<evidence type="ECO:0000256" key="1">
    <source>
        <dbReference type="ARBA" id="ARBA00010136"/>
    </source>
</evidence>
<dbReference type="AlphaFoldDB" id="A0A9P9YQE7"/>
<keyword evidence="7" id="KW-1185">Reference proteome</keyword>
<feature type="chain" id="PRO_5040120647" description="Aminopeptidase" evidence="2">
    <location>
        <begin position="26"/>
        <end position="860"/>
    </location>
</feature>
<feature type="domain" description="ERAP1-like C-terminal" evidence="4">
    <location>
        <begin position="660"/>
        <end position="833"/>
    </location>
</feature>
<name>A0A9P9YQE7_9MUSC</name>
<dbReference type="InterPro" id="IPR045357">
    <property type="entry name" value="Aminopeptidase_N-like_N"/>
</dbReference>
<feature type="domain" description="Aminopeptidase N-like N-terminal" evidence="5">
    <location>
        <begin position="35"/>
        <end position="227"/>
    </location>
</feature>
<dbReference type="GO" id="GO:0005737">
    <property type="term" value="C:cytoplasm"/>
    <property type="evidence" value="ECO:0007669"/>
    <property type="project" value="TreeGrafter"/>
</dbReference>
<dbReference type="GO" id="GO:0008270">
    <property type="term" value="F:zinc ion binding"/>
    <property type="evidence" value="ECO:0007669"/>
    <property type="project" value="InterPro"/>
</dbReference>
<dbReference type="InterPro" id="IPR050344">
    <property type="entry name" value="Peptidase_M1_aminopeptidases"/>
</dbReference>
<dbReference type="PANTHER" id="PTHR11533">
    <property type="entry name" value="PROTEASE M1 ZINC METALLOPROTEASE"/>
    <property type="match status" value="1"/>
</dbReference>
<dbReference type="GO" id="GO:0016020">
    <property type="term" value="C:membrane"/>
    <property type="evidence" value="ECO:0007669"/>
    <property type="project" value="TreeGrafter"/>
</dbReference>
<dbReference type="FunFam" id="2.60.40.1730:FF:000058">
    <property type="match status" value="1"/>
</dbReference>
<dbReference type="GO" id="GO:0005615">
    <property type="term" value="C:extracellular space"/>
    <property type="evidence" value="ECO:0007669"/>
    <property type="project" value="TreeGrafter"/>
</dbReference>
<dbReference type="Gene3D" id="1.25.50.20">
    <property type="match status" value="2"/>
</dbReference>
<dbReference type="Pfam" id="PF01433">
    <property type="entry name" value="Peptidase_M1"/>
    <property type="match status" value="1"/>
</dbReference>
<dbReference type="InterPro" id="IPR024571">
    <property type="entry name" value="ERAP1-like_C_dom"/>
</dbReference>
<evidence type="ECO:0000256" key="2">
    <source>
        <dbReference type="SAM" id="SignalP"/>
    </source>
</evidence>
<dbReference type="Gene3D" id="2.60.40.1910">
    <property type="match status" value="1"/>
</dbReference>
<sequence>MHKVLLFPIAMLLRLLVLYWSLAWGEVAGKSVVEPVRYNLTILTHLAGGGAQHRYEGIVSIDLAVKKATRKFHLRAFDMKLFLHKTWLVRWASGKRINVIAMKRKPISNRRVLLIVKDNLHAGEAYTLHMFFTGELNSSQRNGYFSGHYDRTPQVFYALTRLEPDYAHTVFPCFDLAKFRTPFNVTLVHHERFVALSNMPAIRETPHAEMADFVWTTFMQTPPMATYQVMWALHQLDKVATGLTASGEMVNVWARPKMKEKLAQVANLTPSLLSSFESLFGYPLRRDPDWGGKWDHLVLPDYTEVDSGKGLLVYGEDEVVDSRLQDMLAEQLARQWLGVMVATSDLDKLYVRDGINYYLAFQLAAMQNKTGHNMTHLLESRLEVMSYDSLPETKALSSNVKSQSPSNKMFRKHKIALITHMLKAAFGDKIFLEGLRGFFESYANTSASVDQLLEEWQRAARRRYQLPVAVALSTLMDTWLRQPGYPMLTVLRDDLNDKVTITQNRYQQNDMDVYSKDCWWLPVMYITESQKLAQVEWMGCQNKNKKDELTLTKVVHSNEWLLLNVDAAVPVRVLYDLHGWRLIADALVTQFTQIPELSRAQLVDDALGMAWVGQMHYNTTLNVIKYLANETSVLVWETALIHLEKLQSVMKMSTGYRVFKYEVKECLADAQEKFKAAMGQKSISSIPEGVQEMVLCKGIRHGVEDDWLMVRNMFFEAKEEEEKAILLNSLSCTTEYWAMQKLFRWSLDRNKVPKALTLGLLAALMRTYLGYYMGHQFLTDNIGEILSRFSSNELKSILKPFVNAVTSKEELATLKSLLQKKLPSSMTSSINSMLDPATKRIIWRKFLYFDLLNAIRNNVQ</sequence>
<dbReference type="Proteomes" id="UP001059596">
    <property type="component" value="Unassembled WGS sequence"/>
</dbReference>
<evidence type="ECO:0000259" key="3">
    <source>
        <dbReference type="Pfam" id="PF01433"/>
    </source>
</evidence>
<accession>A0A9P9YQE7</accession>
<dbReference type="SUPFAM" id="SSF55486">
    <property type="entry name" value="Metalloproteases ('zincins'), catalytic domain"/>
    <property type="match status" value="1"/>
</dbReference>
<dbReference type="InterPro" id="IPR027268">
    <property type="entry name" value="Peptidase_M4/M1_CTD_sf"/>
</dbReference>
<proteinExistence type="inferred from homology"/>
<dbReference type="SUPFAM" id="SSF63737">
    <property type="entry name" value="Leukotriene A4 hydrolase N-terminal domain"/>
    <property type="match status" value="1"/>
</dbReference>
<evidence type="ECO:0000259" key="4">
    <source>
        <dbReference type="Pfam" id="PF11838"/>
    </source>
</evidence>
<dbReference type="GO" id="GO:0008237">
    <property type="term" value="F:metallopeptidase activity"/>
    <property type="evidence" value="ECO:0007669"/>
    <property type="project" value="InterPro"/>
</dbReference>
<dbReference type="Gene3D" id="2.60.40.1730">
    <property type="entry name" value="tricorn interacting facor f3 domain"/>
    <property type="match status" value="1"/>
</dbReference>
<keyword evidence="2" id="KW-0732">Signal</keyword>
<gene>
    <name evidence="6" type="ORF">M5D96_005440</name>
</gene>
<evidence type="ECO:0000313" key="7">
    <source>
        <dbReference type="Proteomes" id="UP001059596"/>
    </source>
</evidence>
<feature type="domain" description="ERAP1-like C-terminal" evidence="4">
    <location>
        <begin position="560"/>
        <end position="652"/>
    </location>
</feature>
<dbReference type="Gene3D" id="1.10.390.10">
    <property type="entry name" value="Neutral Protease Domain 2"/>
    <property type="match status" value="1"/>
</dbReference>
<reference evidence="6" key="1">
    <citation type="journal article" date="2023" name="Genome Biol. Evol.">
        <title>Long-read-based Genome Assembly of Drosophila gunungcola Reveals Fewer Chemosensory Genes in Flower-breeding Species.</title>
        <authorList>
            <person name="Negi A."/>
            <person name="Liao B.Y."/>
            <person name="Yeh S.D."/>
        </authorList>
    </citation>
    <scope>NUCLEOTIDE SEQUENCE</scope>
    <source>
        <strain evidence="6">Sukarami</strain>
    </source>
</reference>
<dbReference type="Pfam" id="PF11838">
    <property type="entry name" value="ERAP1_C"/>
    <property type="match status" value="2"/>
</dbReference>
<protein>
    <recommendedName>
        <fullName evidence="8">Aminopeptidase</fullName>
    </recommendedName>
</protein>
<dbReference type="Pfam" id="PF17900">
    <property type="entry name" value="Peptidase_M1_N"/>
    <property type="match status" value="1"/>
</dbReference>
<dbReference type="InterPro" id="IPR042097">
    <property type="entry name" value="Aminopeptidase_N-like_N_sf"/>
</dbReference>
<comment type="similarity">
    <text evidence="1">Belongs to the peptidase M1 family.</text>
</comment>
<organism evidence="6 7">
    <name type="scientific">Drosophila gunungcola</name>
    <name type="common">fruit fly</name>
    <dbReference type="NCBI Taxonomy" id="103775"/>
    <lineage>
        <taxon>Eukaryota</taxon>
        <taxon>Metazoa</taxon>
        <taxon>Ecdysozoa</taxon>
        <taxon>Arthropoda</taxon>
        <taxon>Hexapoda</taxon>
        <taxon>Insecta</taxon>
        <taxon>Pterygota</taxon>
        <taxon>Neoptera</taxon>
        <taxon>Endopterygota</taxon>
        <taxon>Diptera</taxon>
        <taxon>Brachycera</taxon>
        <taxon>Muscomorpha</taxon>
        <taxon>Ephydroidea</taxon>
        <taxon>Drosophilidae</taxon>
        <taxon>Drosophila</taxon>
        <taxon>Sophophora</taxon>
    </lineage>
</organism>
<evidence type="ECO:0000313" key="6">
    <source>
        <dbReference type="EMBL" id="KAI8041186.1"/>
    </source>
</evidence>
<comment type="caution">
    <text evidence="6">The sequence shown here is derived from an EMBL/GenBank/DDBJ whole genome shotgun (WGS) entry which is preliminary data.</text>
</comment>
<dbReference type="EMBL" id="JAMKOV010000003">
    <property type="protein sequence ID" value="KAI8041186.1"/>
    <property type="molecule type" value="Genomic_DNA"/>
</dbReference>
<dbReference type="InterPro" id="IPR014782">
    <property type="entry name" value="Peptidase_M1_dom"/>
</dbReference>
<evidence type="ECO:0008006" key="8">
    <source>
        <dbReference type="Google" id="ProtNLM"/>
    </source>
</evidence>
<feature type="signal peptide" evidence="2">
    <location>
        <begin position="1"/>
        <end position="25"/>
    </location>
</feature>